<dbReference type="AlphaFoldDB" id="A0A9W2XYS3"/>
<dbReference type="Gene3D" id="3.40.50.300">
    <property type="entry name" value="P-loop containing nucleotide triphosphate hydrolases"/>
    <property type="match status" value="1"/>
</dbReference>
<dbReference type="RefSeq" id="XP_055366822.1">
    <property type="nucleotide sequence ID" value="XM_055510847.1"/>
</dbReference>
<dbReference type="InterPro" id="IPR027417">
    <property type="entry name" value="P-loop_NTPase"/>
</dbReference>
<proteinExistence type="inferred from homology"/>
<evidence type="ECO:0000259" key="4">
    <source>
        <dbReference type="PROSITE" id="PS51720"/>
    </source>
</evidence>
<keyword evidence="3" id="KW-0342">GTP-binding</keyword>
<sequence>MAFTSSALLGLACFIFLFTIPNRFSMGLKSESMERDLRIVLLGKTGVGKSASGNTILGKKSFTEDISSVSMTQKCKMETTEFEGKTLTVTDTPGLFHTSKDRKELVKEIVETTLKIQPGPHVLLLVLRLGSFSREDKKVLETFQKVFTDAKPYTIVLFTNGGEHDAKVFIDKYESLKKFIRQSCAEYYAFNNDVEDDAQRTGLLTKISEVVEKNKGGYYTNQMFEEAEKALEEAMQKVNTEPEGDIGNVIALLESLINKGDELLMKDESGLYKALKKLLKIVEDMACKCMPDGVH</sequence>
<dbReference type="InterPro" id="IPR045058">
    <property type="entry name" value="GIMA/IAN/Toc"/>
</dbReference>
<evidence type="ECO:0000313" key="5">
    <source>
        <dbReference type="Proteomes" id="UP000515150"/>
    </source>
</evidence>
<evidence type="ECO:0000256" key="1">
    <source>
        <dbReference type="ARBA" id="ARBA00008535"/>
    </source>
</evidence>
<dbReference type="OrthoDB" id="8954335at2759"/>
<evidence type="ECO:0000313" key="6">
    <source>
        <dbReference type="RefSeq" id="XP_055366822.1"/>
    </source>
</evidence>
<evidence type="ECO:0000256" key="2">
    <source>
        <dbReference type="ARBA" id="ARBA00022741"/>
    </source>
</evidence>
<dbReference type="Proteomes" id="UP000515150">
    <property type="component" value="Chromosome 8"/>
</dbReference>
<gene>
    <name evidence="6" type="primary">LOC114861021</name>
</gene>
<dbReference type="SUPFAM" id="SSF52540">
    <property type="entry name" value="P-loop containing nucleoside triphosphate hydrolases"/>
    <property type="match status" value="1"/>
</dbReference>
<dbReference type="GeneID" id="114861021"/>
<keyword evidence="2" id="KW-0547">Nucleotide-binding</keyword>
<feature type="domain" description="AIG1-type G" evidence="4">
    <location>
        <begin position="34"/>
        <end position="228"/>
    </location>
</feature>
<protein>
    <submittedName>
        <fullName evidence="6">GTPase IMAP family member 4-like isoform X1</fullName>
    </submittedName>
</protein>
<dbReference type="PROSITE" id="PS51720">
    <property type="entry name" value="G_AIG1"/>
    <property type="match status" value="1"/>
</dbReference>
<evidence type="ECO:0000256" key="3">
    <source>
        <dbReference type="ARBA" id="ARBA00023134"/>
    </source>
</evidence>
<dbReference type="PANTHER" id="PTHR10903">
    <property type="entry name" value="GTPASE, IMAP FAMILY MEMBER-RELATED"/>
    <property type="match status" value="1"/>
</dbReference>
<accession>A0A9W2XYS3</accession>
<dbReference type="GO" id="GO:0005525">
    <property type="term" value="F:GTP binding"/>
    <property type="evidence" value="ECO:0007669"/>
    <property type="project" value="UniProtKB-KW"/>
</dbReference>
<dbReference type="Pfam" id="PF04548">
    <property type="entry name" value="AIG1"/>
    <property type="match status" value="1"/>
</dbReference>
<organism evidence="5 6">
    <name type="scientific">Betta splendens</name>
    <name type="common">Siamese fighting fish</name>
    <dbReference type="NCBI Taxonomy" id="158456"/>
    <lineage>
        <taxon>Eukaryota</taxon>
        <taxon>Metazoa</taxon>
        <taxon>Chordata</taxon>
        <taxon>Craniata</taxon>
        <taxon>Vertebrata</taxon>
        <taxon>Euteleostomi</taxon>
        <taxon>Actinopterygii</taxon>
        <taxon>Neopterygii</taxon>
        <taxon>Teleostei</taxon>
        <taxon>Neoteleostei</taxon>
        <taxon>Acanthomorphata</taxon>
        <taxon>Anabantaria</taxon>
        <taxon>Anabantiformes</taxon>
        <taxon>Anabantoidei</taxon>
        <taxon>Osphronemidae</taxon>
        <taxon>Betta</taxon>
    </lineage>
</organism>
<reference evidence="6" key="1">
    <citation type="submission" date="2025-08" db="UniProtKB">
        <authorList>
            <consortium name="RefSeq"/>
        </authorList>
    </citation>
    <scope>IDENTIFICATION</scope>
</reference>
<keyword evidence="5" id="KW-1185">Reference proteome</keyword>
<name>A0A9W2XYS3_BETSP</name>
<comment type="similarity">
    <text evidence="1">Belongs to the TRAFAC class TrmE-Era-EngA-EngB-Septin-like GTPase superfamily. AIG1/Toc34/Toc159-like paraseptin GTPase family. IAN subfamily.</text>
</comment>
<dbReference type="FunFam" id="3.40.50.300:FF:000366">
    <property type="entry name" value="GTPase, IMAP family member 2"/>
    <property type="match status" value="1"/>
</dbReference>
<dbReference type="PANTHER" id="PTHR10903:SF186">
    <property type="entry name" value="GTPASE IMAP FAMILY MEMBER 4-LIKE-RELATED"/>
    <property type="match status" value="1"/>
</dbReference>
<dbReference type="InterPro" id="IPR006703">
    <property type="entry name" value="G_AIG1"/>
</dbReference>